<sequence>MTELQADSTNVHEEVVPAEPLKAETPAKVKHPYEVLQQLPADATPAQQDSAIQSVFHVENTHLSTRPDTLHLPGHDKGKSAKDISLPQYYKQNFFSNDSMYHPELDGGRYGVAGDPVPYTIRGDNTITALLLGCFVLALIAFSKSRRFLFRQTKNFFYEPRTLTTEFSETTNELRFQSFLVLQTCLLFAIVSFLYTQDCVADTFILSSQYQLVAIFFGVFVGYYALKMLIYWFVNSVFFGKKKSTRWLKSFLFITSFEGVALFPLVMLQSYFDLSIQNAVFYVAFVIVLVKLLLLYKSYVVFFGHKTFFLQIILYFCALEIMPLLSLWGVLVMIVDYLKINF</sequence>
<dbReference type="EMBL" id="LFQU01000020">
    <property type="protein sequence ID" value="KOO68015.1"/>
    <property type="molecule type" value="Genomic_DNA"/>
</dbReference>
<feature type="transmembrane region" description="Helical" evidence="1">
    <location>
        <begin position="179"/>
        <end position="196"/>
    </location>
</feature>
<organism evidence="2 3">
    <name type="scientific">Xylanibacter rarus</name>
    <dbReference type="NCBI Taxonomy" id="1676614"/>
    <lineage>
        <taxon>Bacteria</taxon>
        <taxon>Pseudomonadati</taxon>
        <taxon>Bacteroidota</taxon>
        <taxon>Bacteroidia</taxon>
        <taxon>Bacteroidales</taxon>
        <taxon>Prevotellaceae</taxon>
        <taxon>Xylanibacter</taxon>
    </lineage>
</organism>
<evidence type="ECO:0000313" key="3">
    <source>
        <dbReference type="Proteomes" id="UP000036951"/>
    </source>
</evidence>
<evidence type="ECO:0000313" key="2">
    <source>
        <dbReference type="EMBL" id="KOO68015.1"/>
    </source>
</evidence>
<gene>
    <name evidence="2" type="ORF">ACU52_10455</name>
</gene>
<dbReference type="InterPro" id="IPR025367">
    <property type="entry name" value="DUF4271"/>
</dbReference>
<keyword evidence="1" id="KW-0472">Membrane</keyword>
<comment type="caution">
    <text evidence="2">The sequence shown here is derived from an EMBL/GenBank/DDBJ whole genome shotgun (WGS) entry which is preliminary data.</text>
</comment>
<feature type="transmembrane region" description="Helical" evidence="1">
    <location>
        <begin position="308"/>
        <end position="335"/>
    </location>
</feature>
<protein>
    <submittedName>
        <fullName evidence="2">Membrane protein</fullName>
    </submittedName>
</protein>
<reference evidence="2 3" key="1">
    <citation type="submission" date="2015-06" db="EMBL/GenBank/DDBJ databases">
        <title>Prevotella sp. 109, sp. nov., a novel member of the family Prevotellaceae isolated from human faeces.</title>
        <authorList>
            <person name="Shkoporov A.N."/>
            <person name="Chaplin A.V."/>
            <person name="Kafarskaia L.I."/>
            <person name="Efimov B.A."/>
        </authorList>
    </citation>
    <scope>NUCLEOTIDE SEQUENCE [LARGE SCALE GENOMIC DNA]</scope>
    <source>
        <strain evidence="2 3">109</strain>
    </source>
</reference>
<feature type="transmembrane region" description="Helical" evidence="1">
    <location>
        <begin position="279"/>
        <end position="296"/>
    </location>
</feature>
<keyword evidence="1" id="KW-1133">Transmembrane helix</keyword>
<dbReference type="OrthoDB" id="1467217at2"/>
<feature type="transmembrane region" description="Helical" evidence="1">
    <location>
        <begin position="126"/>
        <end position="142"/>
    </location>
</feature>
<accession>A0A8E1UPT9</accession>
<keyword evidence="1" id="KW-0812">Transmembrane</keyword>
<dbReference type="RefSeq" id="WP_021853514.1">
    <property type="nucleotide sequence ID" value="NZ_DAWCKJ010000114.1"/>
</dbReference>
<keyword evidence="3" id="KW-1185">Reference proteome</keyword>
<dbReference type="Pfam" id="PF14093">
    <property type="entry name" value="DUF4271"/>
    <property type="match status" value="1"/>
</dbReference>
<name>A0A8E1UPT9_9BACT</name>
<proteinExistence type="predicted"/>
<evidence type="ECO:0000256" key="1">
    <source>
        <dbReference type="SAM" id="Phobius"/>
    </source>
</evidence>
<dbReference type="AlphaFoldDB" id="A0A8E1UPT9"/>
<feature type="transmembrane region" description="Helical" evidence="1">
    <location>
        <begin position="247"/>
        <end position="267"/>
    </location>
</feature>
<feature type="transmembrane region" description="Helical" evidence="1">
    <location>
        <begin position="208"/>
        <end position="226"/>
    </location>
</feature>
<dbReference type="Proteomes" id="UP000036951">
    <property type="component" value="Unassembled WGS sequence"/>
</dbReference>